<feature type="region of interest" description="Disordered" evidence="3">
    <location>
        <begin position="508"/>
        <end position="528"/>
    </location>
</feature>
<dbReference type="SMART" id="SM00219">
    <property type="entry name" value="TyrKc"/>
    <property type="match status" value="1"/>
</dbReference>
<dbReference type="VEuPathDB" id="FungiDB:H257_01316"/>
<name>W4H8L8_APHAT</name>
<dbReference type="PRINTS" id="PR00019">
    <property type="entry name" value="LEURICHRPT"/>
</dbReference>
<keyword evidence="4" id="KW-0472">Membrane</keyword>
<feature type="transmembrane region" description="Helical" evidence="4">
    <location>
        <begin position="263"/>
        <end position="285"/>
    </location>
</feature>
<dbReference type="SUPFAM" id="SSF52058">
    <property type="entry name" value="L domain-like"/>
    <property type="match status" value="1"/>
</dbReference>
<dbReference type="GeneID" id="20803312"/>
<dbReference type="Gene3D" id="1.10.510.10">
    <property type="entry name" value="Transferase(Phosphotransferase) domain 1"/>
    <property type="match status" value="1"/>
</dbReference>
<dbReference type="InterPro" id="IPR032675">
    <property type="entry name" value="LRR_dom_sf"/>
</dbReference>
<dbReference type="PROSITE" id="PS51450">
    <property type="entry name" value="LRR"/>
    <property type="match status" value="1"/>
</dbReference>
<keyword evidence="4" id="KW-0812">Transmembrane</keyword>
<feature type="domain" description="Protein kinase" evidence="6">
    <location>
        <begin position="322"/>
        <end position="669"/>
    </location>
</feature>
<dbReference type="Pfam" id="PF00069">
    <property type="entry name" value="Pkinase"/>
    <property type="match status" value="1"/>
</dbReference>
<evidence type="ECO:0000256" key="2">
    <source>
        <dbReference type="ARBA" id="ARBA00022737"/>
    </source>
</evidence>
<dbReference type="PANTHER" id="PTHR44329">
    <property type="entry name" value="SERINE/THREONINE-PROTEIN KINASE TNNI3K-RELATED"/>
    <property type="match status" value="1"/>
</dbReference>
<dbReference type="Gene3D" id="3.80.10.10">
    <property type="entry name" value="Ribonuclease Inhibitor"/>
    <property type="match status" value="1"/>
</dbReference>
<keyword evidence="1" id="KW-0433">Leucine-rich repeat</keyword>
<keyword evidence="4" id="KW-1133">Transmembrane helix</keyword>
<dbReference type="RefSeq" id="XP_009822769.1">
    <property type="nucleotide sequence ID" value="XM_009824467.1"/>
</dbReference>
<dbReference type="PANTHER" id="PTHR44329:SF214">
    <property type="entry name" value="PROTEIN KINASE DOMAIN-CONTAINING PROTEIN"/>
    <property type="match status" value="1"/>
</dbReference>
<feature type="chain" id="PRO_5004842902" evidence="5">
    <location>
        <begin position="23"/>
        <end position="678"/>
    </location>
</feature>
<sequence>MAPSTLLAVVLCLVVFVGIVMAQDTWTTDCDSVCGSAWSGSCVVVNTSTNVVESPDRVALARTFHCLPSTGSLIASLTISSNHHASSIDAGSPVYGIRHIGVDWTKLNVTTLILRGVGDTVVPMDITFNSADPLLGLSHVSISHLDGLDLPPLPATLRSLQVSGCQLTEVPPHLPPQLTSLDLSNNLLTSISPRIYALKSLTHLDLSHNPLPPLSSHDLAFVSTLESFHVDSVVSPPPPSIVLTPSLLAADPASLSSTSSSSLTLVLVGIGVGLVLLIMVFLYVLRRRHFCDRQQRHENNNPLSSMDQIYHTAFTSTKDPAPSIVKPPSSSSVDSIFHATVTADVELGRMRLPVDSLVTTRRLAHSRTHLYVIYLGQCDDTAVVLKQVSATTSADNMDTAALHLMDEMRLLGRLRHPHVVTLIGVSWDDLHAPVAATATGVMEYMNQGDLRSLLDAAPLTWTDAKFGMALHIARACLYLHSHHPVLIHRDLRAQNVLVHRRPLDDLDDSLSSSTLPNSEDLDEVNGETRRTSGGGFLCKLTNFTSARVRSYVDTMTSGVGSAKWVAPEVLRGDDYSERVDMYSFGVVLCELDTHALPFADHATDSTREDQRSLVQDIMTGKALPRFSPTCPLPILQLAKQCLQLDPANRPTARAVVDTLEKLVMEHAWGGRNGDGIYV</sequence>
<dbReference type="AlphaFoldDB" id="W4H8L8"/>
<keyword evidence="7" id="KW-0418">Kinase</keyword>
<evidence type="ECO:0000313" key="7">
    <source>
        <dbReference type="EMBL" id="ETV87906.1"/>
    </source>
</evidence>
<dbReference type="Gene3D" id="3.30.200.20">
    <property type="entry name" value="Phosphorylase Kinase, domain 1"/>
    <property type="match status" value="1"/>
</dbReference>
<keyword evidence="5" id="KW-0732">Signal</keyword>
<feature type="signal peptide" evidence="5">
    <location>
        <begin position="1"/>
        <end position="22"/>
    </location>
</feature>
<evidence type="ECO:0000256" key="1">
    <source>
        <dbReference type="ARBA" id="ARBA00022614"/>
    </source>
</evidence>
<proteinExistence type="predicted"/>
<evidence type="ECO:0000256" key="5">
    <source>
        <dbReference type="SAM" id="SignalP"/>
    </source>
</evidence>
<dbReference type="InterPro" id="IPR001611">
    <property type="entry name" value="Leu-rich_rpt"/>
</dbReference>
<dbReference type="SUPFAM" id="SSF56112">
    <property type="entry name" value="Protein kinase-like (PK-like)"/>
    <property type="match status" value="1"/>
</dbReference>
<dbReference type="InterPro" id="IPR020635">
    <property type="entry name" value="Tyr_kinase_cat_dom"/>
</dbReference>
<dbReference type="PROSITE" id="PS00109">
    <property type="entry name" value="PROTEIN_KINASE_TYR"/>
    <property type="match status" value="1"/>
</dbReference>
<reference evidence="7" key="1">
    <citation type="submission" date="2013-12" db="EMBL/GenBank/DDBJ databases">
        <title>The Genome Sequence of Aphanomyces astaci APO3.</title>
        <authorList>
            <consortium name="The Broad Institute Genomics Platform"/>
            <person name="Russ C."/>
            <person name="Tyler B."/>
            <person name="van West P."/>
            <person name="Dieguez-Uribeondo J."/>
            <person name="Young S.K."/>
            <person name="Zeng Q."/>
            <person name="Gargeya S."/>
            <person name="Fitzgerald M."/>
            <person name="Abouelleil A."/>
            <person name="Alvarado L."/>
            <person name="Chapman S.B."/>
            <person name="Gainer-Dewar J."/>
            <person name="Goldberg J."/>
            <person name="Griggs A."/>
            <person name="Gujja S."/>
            <person name="Hansen M."/>
            <person name="Howarth C."/>
            <person name="Imamovic A."/>
            <person name="Ireland A."/>
            <person name="Larimer J."/>
            <person name="McCowan C."/>
            <person name="Murphy C."/>
            <person name="Pearson M."/>
            <person name="Poon T.W."/>
            <person name="Priest M."/>
            <person name="Roberts A."/>
            <person name="Saif S."/>
            <person name="Shea T."/>
            <person name="Sykes S."/>
            <person name="Wortman J."/>
            <person name="Nusbaum C."/>
            <person name="Birren B."/>
        </authorList>
    </citation>
    <scope>NUCLEOTIDE SEQUENCE [LARGE SCALE GENOMIC DNA]</scope>
    <source>
        <strain evidence="7">APO3</strain>
    </source>
</reference>
<accession>W4H8L8</accession>
<dbReference type="GO" id="GO:0005524">
    <property type="term" value="F:ATP binding"/>
    <property type="evidence" value="ECO:0007669"/>
    <property type="project" value="InterPro"/>
</dbReference>
<dbReference type="InterPro" id="IPR051681">
    <property type="entry name" value="Ser/Thr_Kinases-Pseudokinases"/>
</dbReference>
<dbReference type="EMBL" id="KI913115">
    <property type="protein sequence ID" value="ETV87906.1"/>
    <property type="molecule type" value="Genomic_DNA"/>
</dbReference>
<gene>
    <name evidence="7" type="ORF">H257_01316</name>
</gene>
<keyword evidence="7" id="KW-0808">Transferase</keyword>
<dbReference type="Pfam" id="PF13855">
    <property type="entry name" value="LRR_8"/>
    <property type="match status" value="1"/>
</dbReference>
<dbReference type="InterPro" id="IPR011009">
    <property type="entry name" value="Kinase-like_dom_sf"/>
</dbReference>
<dbReference type="InterPro" id="IPR008266">
    <property type="entry name" value="Tyr_kinase_AS"/>
</dbReference>
<keyword evidence="2" id="KW-0677">Repeat</keyword>
<evidence type="ECO:0000256" key="3">
    <source>
        <dbReference type="SAM" id="MobiDB-lite"/>
    </source>
</evidence>
<evidence type="ECO:0000259" key="6">
    <source>
        <dbReference type="PROSITE" id="PS50011"/>
    </source>
</evidence>
<dbReference type="GO" id="GO:0004674">
    <property type="term" value="F:protein serine/threonine kinase activity"/>
    <property type="evidence" value="ECO:0007669"/>
    <property type="project" value="TreeGrafter"/>
</dbReference>
<dbReference type="GO" id="GO:0004713">
    <property type="term" value="F:protein tyrosine kinase activity"/>
    <property type="evidence" value="ECO:0007669"/>
    <property type="project" value="InterPro"/>
</dbReference>
<protein>
    <submittedName>
        <fullName evidence="7">TKL protein kinase</fullName>
    </submittedName>
</protein>
<organism evidence="7">
    <name type="scientific">Aphanomyces astaci</name>
    <name type="common">Crayfish plague agent</name>
    <dbReference type="NCBI Taxonomy" id="112090"/>
    <lineage>
        <taxon>Eukaryota</taxon>
        <taxon>Sar</taxon>
        <taxon>Stramenopiles</taxon>
        <taxon>Oomycota</taxon>
        <taxon>Saprolegniomycetes</taxon>
        <taxon>Saprolegniales</taxon>
        <taxon>Verrucalvaceae</taxon>
        <taxon>Aphanomyces</taxon>
    </lineage>
</organism>
<dbReference type="STRING" id="112090.W4H8L8"/>
<dbReference type="PROSITE" id="PS50011">
    <property type="entry name" value="PROTEIN_KINASE_DOM"/>
    <property type="match status" value="1"/>
</dbReference>
<dbReference type="InterPro" id="IPR000719">
    <property type="entry name" value="Prot_kinase_dom"/>
</dbReference>
<dbReference type="OrthoDB" id="4062651at2759"/>
<evidence type="ECO:0000256" key="4">
    <source>
        <dbReference type="SAM" id="Phobius"/>
    </source>
</evidence>